<dbReference type="RefSeq" id="WP_094944487.1">
    <property type="nucleotide sequence ID" value="NZ_NOKQ01000342.1"/>
</dbReference>
<dbReference type="GO" id="GO:0046872">
    <property type="term" value="F:metal ion binding"/>
    <property type="evidence" value="ECO:0007669"/>
    <property type="project" value="UniProtKB-KW"/>
</dbReference>
<dbReference type="Gene3D" id="3.30.70.360">
    <property type="match status" value="1"/>
</dbReference>
<feature type="domain" description="Peptidase M20 dimerisation" evidence="2">
    <location>
        <begin position="170"/>
        <end position="259"/>
    </location>
</feature>
<evidence type="ECO:0000313" key="4">
    <source>
        <dbReference type="Proteomes" id="UP000217065"/>
    </source>
</evidence>
<feature type="binding site" evidence="1">
    <location>
        <position position="85"/>
    </location>
    <ligand>
        <name>Mn(2+)</name>
        <dbReference type="ChEBI" id="CHEBI:29035"/>
        <label>2</label>
    </ligand>
</feature>
<dbReference type="InterPro" id="IPR011650">
    <property type="entry name" value="Peptidase_M20_dimer"/>
</dbReference>
<reference evidence="3 4" key="1">
    <citation type="submission" date="2017-07" db="EMBL/GenBank/DDBJ databases">
        <title>Tetzosporium hominis gen.nov. sp.nov.</title>
        <authorList>
            <person name="Tetz G."/>
            <person name="Tetz V."/>
        </authorList>
    </citation>
    <scope>NUCLEOTIDE SEQUENCE [LARGE SCALE GENOMIC DNA]</scope>
    <source>
        <strain evidence="3 4">VT-49</strain>
    </source>
</reference>
<feature type="binding site" evidence="1">
    <location>
        <position position="119"/>
    </location>
    <ligand>
        <name>Mn(2+)</name>
        <dbReference type="ChEBI" id="CHEBI:29035"/>
        <label>2</label>
    </ligand>
</feature>
<feature type="binding site" evidence="1">
    <location>
        <position position="338"/>
    </location>
    <ligand>
        <name>Mn(2+)</name>
        <dbReference type="ChEBI" id="CHEBI:29035"/>
        <label>2</label>
    </ligand>
</feature>
<dbReference type="InterPro" id="IPR002933">
    <property type="entry name" value="Peptidase_M20"/>
</dbReference>
<comment type="cofactor">
    <cofactor evidence="1">
        <name>Mn(2+)</name>
        <dbReference type="ChEBI" id="CHEBI:29035"/>
    </cofactor>
    <text evidence="1">The Mn(2+) ion enhances activity.</text>
</comment>
<dbReference type="EMBL" id="NOKQ01000342">
    <property type="protein sequence ID" value="OZS76844.1"/>
    <property type="molecule type" value="Genomic_DNA"/>
</dbReference>
<dbReference type="Proteomes" id="UP000217065">
    <property type="component" value="Unassembled WGS sequence"/>
</dbReference>
<dbReference type="Pfam" id="PF07687">
    <property type="entry name" value="M20_dimer"/>
    <property type="match status" value="1"/>
</dbReference>
<name>A0A264VZU9_9BACL</name>
<dbReference type="InterPro" id="IPR036264">
    <property type="entry name" value="Bact_exopeptidase_dim_dom"/>
</dbReference>
<dbReference type="AlphaFoldDB" id="A0A264VZU9"/>
<dbReference type="InterPro" id="IPR017439">
    <property type="entry name" value="Amidohydrolase"/>
</dbReference>
<sequence>MSREQQILEWYHHFHTNAEVSWKEIKTTNKLAQIMDELDVRYRTFEDVTGLVAEIGEGQEVIAIRADIDALWQEVNGVFQANHSCGHDANMAMVLGALVEVKDESFSKTIRFIFQPAEEKGNGANSMIDRGAVDGVTHLFGVHLRPSEELEYGKYSPAIHHGAAMFLQGKINGVDAHGARPHQGKNSIDVSFAIHQMLKSIYFSPFESYSVKLTNIHAGGDSLNIIPGQASFAIDARAQKNDVLTEIKEQVERKLRAIGQQFDVTIEWEWQDMTPGAEVDKEAAELARQGILDEVGDSVLEPEIQTSGSDDFHFYTIRRPEIKAAMIGVGAGMTHGLHHPDMSFDTSILPQASRVLASVLRRAAK</sequence>
<accession>A0A264VZU9</accession>
<comment type="caution">
    <text evidence="3">The sequence shown here is derived from an EMBL/GenBank/DDBJ whole genome shotgun (WGS) entry which is preliminary data.</text>
</comment>
<keyword evidence="3" id="KW-0378">Hydrolase</keyword>
<dbReference type="Pfam" id="PF01546">
    <property type="entry name" value="Peptidase_M20"/>
    <property type="match status" value="1"/>
</dbReference>
<dbReference type="GO" id="GO:0016787">
    <property type="term" value="F:hydrolase activity"/>
    <property type="evidence" value="ECO:0007669"/>
    <property type="project" value="UniProtKB-KW"/>
</dbReference>
<dbReference type="PIRSF" id="PIRSF005962">
    <property type="entry name" value="Pept_M20D_amidohydro"/>
    <property type="match status" value="1"/>
</dbReference>
<dbReference type="OrthoDB" id="2416606at2"/>
<feature type="binding site" evidence="1">
    <location>
        <position position="87"/>
    </location>
    <ligand>
        <name>Mn(2+)</name>
        <dbReference type="ChEBI" id="CHEBI:29035"/>
        <label>2</label>
    </ligand>
</feature>
<gene>
    <name evidence="3" type="ORF">CF394_14230</name>
</gene>
<proteinExistence type="predicted"/>
<feature type="binding site" evidence="1">
    <location>
        <position position="143"/>
    </location>
    <ligand>
        <name>Mn(2+)</name>
        <dbReference type="ChEBI" id="CHEBI:29035"/>
        <label>2</label>
    </ligand>
</feature>
<evidence type="ECO:0000256" key="1">
    <source>
        <dbReference type="PIRSR" id="PIRSR005962-1"/>
    </source>
</evidence>
<dbReference type="SUPFAM" id="SSF55031">
    <property type="entry name" value="Bacterial exopeptidase dimerisation domain"/>
    <property type="match status" value="1"/>
</dbReference>
<evidence type="ECO:0000259" key="2">
    <source>
        <dbReference type="Pfam" id="PF07687"/>
    </source>
</evidence>
<organism evidence="3 4">
    <name type="scientific">Tetzosporium hominis</name>
    <dbReference type="NCBI Taxonomy" id="2020506"/>
    <lineage>
        <taxon>Bacteria</taxon>
        <taxon>Bacillati</taxon>
        <taxon>Bacillota</taxon>
        <taxon>Bacilli</taxon>
        <taxon>Bacillales</taxon>
        <taxon>Caryophanaceae</taxon>
        <taxon>Tetzosporium</taxon>
    </lineage>
</organism>
<dbReference type="PANTHER" id="PTHR11014">
    <property type="entry name" value="PEPTIDASE M20 FAMILY MEMBER"/>
    <property type="match status" value="1"/>
</dbReference>
<dbReference type="SUPFAM" id="SSF53187">
    <property type="entry name" value="Zn-dependent exopeptidases"/>
    <property type="match status" value="1"/>
</dbReference>
<evidence type="ECO:0000313" key="3">
    <source>
        <dbReference type="EMBL" id="OZS76844.1"/>
    </source>
</evidence>
<dbReference type="Gene3D" id="3.40.630.10">
    <property type="entry name" value="Zn peptidases"/>
    <property type="match status" value="1"/>
</dbReference>
<keyword evidence="1" id="KW-0464">Manganese</keyword>
<keyword evidence="4" id="KW-1185">Reference proteome</keyword>
<keyword evidence="1" id="KW-0479">Metal-binding</keyword>
<protein>
    <submittedName>
        <fullName evidence="3">Amidohydrolase</fullName>
    </submittedName>
</protein>
<dbReference type="PANTHER" id="PTHR11014:SF122">
    <property type="entry name" value="AMIDOHYDROLASE AMHX"/>
    <property type="match status" value="1"/>
</dbReference>
<dbReference type="NCBIfam" id="TIGR01891">
    <property type="entry name" value="amidohydrolases"/>
    <property type="match status" value="1"/>
</dbReference>